<dbReference type="AlphaFoldDB" id="A0A7R9A4S8"/>
<proteinExistence type="predicted"/>
<keyword evidence="3" id="KW-1185">Reference proteome</keyword>
<dbReference type="OrthoDB" id="2015116at2759"/>
<dbReference type="EMBL" id="CAJPEV010001531">
    <property type="protein sequence ID" value="CAG0893165.1"/>
    <property type="molecule type" value="Genomic_DNA"/>
</dbReference>
<feature type="region of interest" description="Disordered" evidence="1">
    <location>
        <begin position="1"/>
        <end position="20"/>
    </location>
</feature>
<feature type="non-terminal residue" evidence="2">
    <location>
        <position position="1"/>
    </location>
</feature>
<evidence type="ECO:0000256" key="1">
    <source>
        <dbReference type="SAM" id="MobiDB-lite"/>
    </source>
</evidence>
<feature type="region of interest" description="Disordered" evidence="1">
    <location>
        <begin position="48"/>
        <end position="79"/>
    </location>
</feature>
<evidence type="ECO:0000313" key="2">
    <source>
        <dbReference type="EMBL" id="CAD7247662.1"/>
    </source>
</evidence>
<feature type="compositionally biased region" description="Polar residues" evidence="1">
    <location>
        <begin position="53"/>
        <end position="79"/>
    </location>
</feature>
<gene>
    <name evidence="2" type="ORF">DSTB1V02_LOCUS7487</name>
</gene>
<protein>
    <submittedName>
        <fullName evidence="2">Uncharacterized protein</fullName>
    </submittedName>
</protein>
<accession>A0A7R9A4S8</accession>
<sequence length="254" mass="27163">SDSSRRWKREQDKNHGQTFTFVNPGISGLAVLGARLGNLGAFGGGGGGFKNGSPQDPYTMTLPTWAQEPPTSLPNSKKLSQNLYAPEPAVPMSRAHTPSALYATATLVPEPPVYMAPLPRARGTKSLASGGTKTPVAFGDSSEDDLDHGDCDLMMSRHQLRPKSRASYGAAAALAAVQSGGIYYEADYAQSDIYGRNPTSLLPQQPPIPMATYTVLDAGKMSTRPPCSCTHTPAHARTRVDPDYFLDDDDFKFG</sequence>
<organism evidence="2">
    <name type="scientific">Darwinula stevensoni</name>
    <dbReference type="NCBI Taxonomy" id="69355"/>
    <lineage>
        <taxon>Eukaryota</taxon>
        <taxon>Metazoa</taxon>
        <taxon>Ecdysozoa</taxon>
        <taxon>Arthropoda</taxon>
        <taxon>Crustacea</taxon>
        <taxon>Oligostraca</taxon>
        <taxon>Ostracoda</taxon>
        <taxon>Podocopa</taxon>
        <taxon>Podocopida</taxon>
        <taxon>Darwinulocopina</taxon>
        <taxon>Darwinuloidea</taxon>
        <taxon>Darwinulidae</taxon>
        <taxon>Darwinula</taxon>
    </lineage>
</organism>
<dbReference type="Proteomes" id="UP000677054">
    <property type="component" value="Unassembled WGS sequence"/>
</dbReference>
<feature type="region of interest" description="Disordered" evidence="1">
    <location>
        <begin position="124"/>
        <end position="143"/>
    </location>
</feature>
<name>A0A7R9A4S8_9CRUS</name>
<reference evidence="2" key="1">
    <citation type="submission" date="2020-11" db="EMBL/GenBank/DDBJ databases">
        <authorList>
            <person name="Tran Van P."/>
        </authorList>
    </citation>
    <scope>NUCLEOTIDE SEQUENCE</scope>
</reference>
<dbReference type="EMBL" id="LR901048">
    <property type="protein sequence ID" value="CAD7247662.1"/>
    <property type="molecule type" value="Genomic_DNA"/>
</dbReference>
<evidence type="ECO:0000313" key="3">
    <source>
        <dbReference type="Proteomes" id="UP000677054"/>
    </source>
</evidence>